<evidence type="ECO:0000256" key="11">
    <source>
        <dbReference type="ARBA" id="ARBA00044727"/>
    </source>
</evidence>
<keyword evidence="13" id="KW-0645">Protease</keyword>
<comment type="similarity">
    <text evidence="3">Belongs to the ALG10 glucosyltransferase family.</text>
</comment>
<keyword evidence="13" id="KW-0788">Thiol protease</keyword>
<keyword evidence="5" id="KW-0328">Glycosyltransferase</keyword>
<dbReference type="VEuPathDB" id="VectorBase:AALB002263"/>
<dbReference type="PANTHER" id="PTHR12473">
    <property type="entry name" value="UBIQUITIN CARBOXYL-TERMINAL HYDROLASE MINDY-4-RELATED"/>
    <property type="match status" value="1"/>
</dbReference>
<evidence type="ECO:0000256" key="13">
    <source>
        <dbReference type="RuleBase" id="RU367088"/>
    </source>
</evidence>
<evidence type="ECO:0000313" key="16">
    <source>
        <dbReference type="Proteomes" id="UP000069272"/>
    </source>
</evidence>
<dbReference type="Proteomes" id="UP000069272">
    <property type="component" value="Chromosome 2R"/>
</dbReference>
<sequence length="583" mass="65326">MAKLKIVGGRPITMDEAIELRQTVFGSAASPPRGEWTRTGFTFGPANQEYPYGLRTPRNATRGMQSVIQAHIIKQFIFDNKPREKSVPLEELLKPNEAEQALALYTAMSDILWNIGEKTKAIVALPGEASHIPHSHVYFQDNVTEKLYFFEFTKLDDLQIFMKRYLPYFTENPGPGTLLYLYSAVLTRGMENMRNDLDAPKGAHLMGPHEEGSLNVITLLLTGRATPYLHNGVVYVGDEDHYAVPQFGILSRGAIGLLVWEGENEAMRSASRMPGSRLKTPATPVWVSCCCGHYGVLFNSNRELLRNYHAEKRFELHYYTCAGCYLSMTVDNRGQEEGGGDGVSLLVFNEVYNTTQLVIDEEFHLRQGDHYCRGRFQKWDPKITTFPGLYLASAAFLSPLNSCSVYGLRLTSLIAAIVNVVLMYQIRKSYIQRKSSTDLLLEVASLSLLPPLYFFAHLYYTDVLSVTAVLLLVLAGERRCHSWAALWGFCAVLMRQTNIVWVGFVCGSRAIDLLLSKGSLKELVLSPSRMLNFIGEILERFWAYAVVMGSFVAFLVVNGSIVIGDKSAHEAALHVPQVRSTRC</sequence>
<dbReference type="GO" id="GO:1990380">
    <property type="term" value="F:K48-linked deubiquitinase activity"/>
    <property type="evidence" value="ECO:0007669"/>
    <property type="project" value="UniProtKB-UniRule"/>
</dbReference>
<evidence type="ECO:0000256" key="1">
    <source>
        <dbReference type="ARBA" id="ARBA00004477"/>
    </source>
</evidence>
<dbReference type="EnsemblMetazoa" id="AALB002263-RA">
    <property type="protein sequence ID" value="AALB002263-PA"/>
    <property type="gene ID" value="AALB002263"/>
</dbReference>
<evidence type="ECO:0000256" key="9">
    <source>
        <dbReference type="ARBA" id="ARBA00022989"/>
    </source>
</evidence>
<accession>A0A182F707</accession>
<keyword evidence="8" id="KW-0256">Endoplasmic reticulum</keyword>
<comment type="function">
    <text evidence="11">Dol-P-Glc:Glc(2)Man(9)GlcNAc(2)-PP-Dol alpha-1,2-glucosyltransferase that operates in the biosynthetic pathway of dolichol-linked oligosaccharides, the glycan precursors employed in protein asparagine (N)-glycosylation. The assembly of dolichol-linked oligosaccharides begins on the cytosolic side of the endoplasmic reticulum membrane and finishes in its lumen. The sequential addition of sugars to dolichol pyrophosphate produces dolichol-linked oligosaccharides containing fourteen sugars, including two GlcNAcs, nine mannoses and three glucoses. Once assembled, the oligosaccharide is transferred from the lipid to nascent proteins by oligosaccharyltransferases. In the lumen of the endoplasmic reticulum, adds the third and last glucose residue from dolichyl phosphate glucose (Dol-P-Glc) onto the lipid-linked oligosaccharide intermediate Glc(2)Man(9)GlcNAc(2)-PP-Dol to produce Glc(3)Man(9)GlcNAc(2)-PP-Dol.</text>
</comment>
<dbReference type="AlphaFoldDB" id="A0A182F707"/>
<protein>
    <recommendedName>
        <fullName evidence="13">Ubiquitin carboxyl-terminal hydrolase MINDY</fullName>
        <ecNumber evidence="13">3.4.19.12</ecNumber>
    </recommendedName>
</protein>
<reference evidence="15" key="2">
    <citation type="submission" date="2022-08" db="UniProtKB">
        <authorList>
            <consortium name="EnsemblMetazoa"/>
        </authorList>
    </citation>
    <scope>IDENTIFICATION</scope>
    <source>
        <strain evidence="15">STECLA/ALBI9_A</strain>
    </source>
</reference>
<dbReference type="InterPro" id="IPR025257">
    <property type="entry name" value="MINDY-3/4_CD"/>
</dbReference>
<keyword evidence="13" id="KW-0833">Ubl conjugation pathway</keyword>
<keyword evidence="16" id="KW-1185">Reference proteome</keyword>
<keyword evidence="13" id="KW-0378">Hydrolase</keyword>
<evidence type="ECO:0000256" key="10">
    <source>
        <dbReference type="ARBA" id="ARBA00023136"/>
    </source>
</evidence>
<evidence type="ECO:0000256" key="2">
    <source>
        <dbReference type="ARBA" id="ARBA00004922"/>
    </source>
</evidence>
<comment type="similarity">
    <text evidence="4 13">Belongs to the MINDY deubiquitinase family. FAM188 subfamily.</text>
</comment>
<dbReference type="GO" id="GO:0004843">
    <property type="term" value="F:cysteine-type deubiquitinase activity"/>
    <property type="evidence" value="ECO:0007669"/>
    <property type="project" value="UniProtKB-UniRule"/>
</dbReference>
<dbReference type="SMART" id="SM01174">
    <property type="entry name" value="DUF4205"/>
    <property type="match status" value="1"/>
</dbReference>
<comment type="function">
    <text evidence="13">Hydrolase that can remove 'Lys-48'-linked conjugated ubiquitin from proteins.</text>
</comment>
<keyword evidence="9" id="KW-1133">Transmembrane helix</keyword>
<keyword evidence="10" id="KW-0472">Membrane</keyword>
<proteinExistence type="inferred from homology"/>
<evidence type="ECO:0000256" key="7">
    <source>
        <dbReference type="ARBA" id="ARBA00022692"/>
    </source>
</evidence>
<comment type="pathway">
    <text evidence="2">Protein modification; protein glycosylation.</text>
</comment>
<dbReference type="GO" id="GO:0106073">
    <property type="term" value="F:dolichyl pyrophosphate Glc2Man9GlcNAc2 alpha-1,2-glucosyltransferase activity"/>
    <property type="evidence" value="ECO:0007669"/>
    <property type="project" value="UniProtKB-EC"/>
</dbReference>
<evidence type="ECO:0000256" key="5">
    <source>
        <dbReference type="ARBA" id="ARBA00022676"/>
    </source>
</evidence>
<dbReference type="GO" id="GO:0071108">
    <property type="term" value="P:protein K48-linked deubiquitination"/>
    <property type="evidence" value="ECO:0007669"/>
    <property type="project" value="InterPro"/>
</dbReference>
<comment type="catalytic activity">
    <reaction evidence="12">
        <text>an alpha-D-Glc-(1-&gt;3)-alpha-D-Glc-(1-&gt;3)-alpha-D-Man-(1-&gt;2)-alpha-D-Man-(1-&gt;2)-alpha-D-Man-(1-&gt;3)-[alpha-D-Man-(1-&gt;2)-alpha-D-Man-(1-&gt;3)-[alpha-D-Man-(1-&gt;2)-alpha-D-Man-(1-&gt;6)]-alpha-D-Man-(1-&gt;6)]-beta-D-Man-(1-&gt;4)-beta-D-GlcNAc-(1-&gt;4)-alpha-D-GlcNAc-diphospho-di-trans,poly-cis-dolichol + a di-trans,poly-cis-dolichyl beta-D-glucosyl phosphate = a alpha-D-Glc-(1-&gt;2)-alpha-D-Glc-(1-&gt;3)-alpha-D-Glc-(1-&gt;3)-alpha-D-Man-(1-&gt;2)-alpha-D-Man-(1-&gt;2)-alpha-D-Man-(1-&gt;3)-[alpha-D-Man-(1-&gt;2)-alpha-D-Man-(1-&gt;3)-[alpha-D-Man-(1-&gt;2)-alpha-D-Man-(1-&gt;6)]-alpha-D-Man-(1-&gt;6)]-beta-D-Man-(1-&gt;4)-beta-D-GlcNAc-(1-&gt;4)-alpha-D-GlcNAc-diphospho-di-trans,poly-cis-dolichol + a di-trans,poly-cis-dolichyl phosphate + H(+)</text>
        <dbReference type="Rhea" id="RHEA:29543"/>
        <dbReference type="Rhea" id="RHEA-COMP:19498"/>
        <dbReference type="Rhea" id="RHEA-COMP:19502"/>
        <dbReference type="Rhea" id="RHEA-COMP:19512"/>
        <dbReference type="Rhea" id="RHEA-COMP:19522"/>
        <dbReference type="ChEBI" id="CHEBI:15378"/>
        <dbReference type="ChEBI" id="CHEBI:57525"/>
        <dbReference type="ChEBI" id="CHEBI:57683"/>
        <dbReference type="ChEBI" id="CHEBI:132522"/>
        <dbReference type="ChEBI" id="CHEBI:132523"/>
        <dbReference type="EC" id="2.4.1.256"/>
    </reaction>
    <physiologicalReaction direction="left-to-right" evidence="12">
        <dbReference type="Rhea" id="RHEA:29544"/>
    </physiologicalReaction>
</comment>
<dbReference type="GO" id="GO:0005789">
    <property type="term" value="C:endoplasmic reticulum membrane"/>
    <property type="evidence" value="ECO:0007669"/>
    <property type="project" value="UniProtKB-SubCell"/>
</dbReference>
<dbReference type="Pfam" id="PF04922">
    <property type="entry name" value="DIE2_ALG10"/>
    <property type="match status" value="1"/>
</dbReference>
<feature type="domain" description="Deubiquitinating enzyme MINDY-3/4 conserved" evidence="14">
    <location>
        <begin position="21"/>
        <end position="350"/>
    </location>
</feature>
<evidence type="ECO:0000256" key="6">
    <source>
        <dbReference type="ARBA" id="ARBA00022679"/>
    </source>
</evidence>
<organism evidence="15 16">
    <name type="scientific">Anopheles albimanus</name>
    <name type="common">New world malaria mosquito</name>
    <dbReference type="NCBI Taxonomy" id="7167"/>
    <lineage>
        <taxon>Eukaryota</taxon>
        <taxon>Metazoa</taxon>
        <taxon>Ecdysozoa</taxon>
        <taxon>Arthropoda</taxon>
        <taxon>Hexapoda</taxon>
        <taxon>Insecta</taxon>
        <taxon>Pterygota</taxon>
        <taxon>Neoptera</taxon>
        <taxon>Endopterygota</taxon>
        <taxon>Diptera</taxon>
        <taxon>Nematocera</taxon>
        <taxon>Culicoidea</taxon>
        <taxon>Culicidae</taxon>
        <taxon>Anophelinae</taxon>
        <taxon>Anopheles</taxon>
    </lineage>
</organism>
<evidence type="ECO:0000256" key="4">
    <source>
        <dbReference type="ARBA" id="ARBA00011074"/>
    </source>
</evidence>
<evidence type="ECO:0000256" key="8">
    <source>
        <dbReference type="ARBA" id="ARBA00022824"/>
    </source>
</evidence>
<comment type="subcellular location">
    <subcellularLocation>
        <location evidence="1">Endoplasmic reticulum membrane</location>
        <topology evidence="1">Multi-pass membrane protein</topology>
    </subcellularLocation>
</comment>
<dbReference type="InterPro" id="IPR016900">
    <property type="entry name" value="Alg10"/>
</dbReference>
<dbReference type="Pfam" id="PF13898">
    <property type="entry name" value="MINDY-3_4_CD"/>
    <property type="match status" value="1"/>
</dbReference>
<dbReference type="VEuPathDB" id="VectorBase:AALB20_026238"/>
<evidence type="ECO:0000313" key="15">
    <source>
        <dbReference type="EnsemblMetazoa" id="AALB002263-PA"/>
    </source>
</evidence>
<dbReference type="GO" id="GO:0006488">
    <property type="term" value="P:dolichol-linked oligosaccharide biosynthetic process"/>
    <property type="evidence" value="ECO:0007669"/>
    <property type="project" value="InterPro"/>
</dbReference>
<dbReference type="VEuPathDB" id="VectorBase:AALB20_038085"/>
<evidence type="ECO:0000256" key="12">
    <source>
        <dbReference type="ARBA" id="ARBA00048064"/>
    </source>
</evidence>
<keyword evidence="6" id="KW-0808">Transferase</keyword>
<evidence type="ECO:0000259" key="14">
    <source>
        <dbReference type="SMART" id="SM01174"/>
    </source>
</evidence>
<reference evidence="15 16" key="1">
    <citation type="journal article" date="2017" name="G3 (Bethesda)">
        <title>The Physical Genome Mapping of Anopheles albimanus Corrected Scaffold Misassemblies and Identified Interarm Rearrangements in Genus Anopheles.</title>
        <authorList>
            <person name="Artemov G.N."/>
            <person name="Peery A.N."/>
            <person name="Jiang X."/>
            <person name="Tu Z."/>
            <person name="Stegniy V.N."/>
            <person name="Sharakhova M.V."/>
            <person name="Sharakhov I.V."/>
        </authorList>
    </citation>
    <scope>NUCLEOTIDE SEQUENCE [LARGE SCALE GENOMIC DNA]</scope>
    <source>
        <strain evidence="15 16">ALBI9_A</strain>
    </source>
</reference>
<comment type="catalytic activity">
    <reaction evidence="13">
        <text>Thiol-dependent hydrolysis of ester, thioester, amide, peptide and isopeptide bonds formed by the C-terminal Gly of ubiquitin (a 76-residue protein attached to proteins as an intracellular targeting signal).</text>
        <dbReference type="EC" id="3.4.19.12"/>
    </reaction>
</comment>
<keyword evidence="7" id="KW-0812">Transmembrane</keyword>
<dbReference type="InterPro" id="IPR039785">
    <property type="entry name" value="MINY3/4"/>
</dbReference>
<name>A0A182F707_ANOAL</name>
<dbReference type="EC" id="3.4.19.12" evidence="13"/>
<dbReference type="GO" id="GO:0006508">
    <property type="term" value="P:proteolysis"/>
    <property type="evidence" value="ECO:0007669"/>
    <property type="project" value="UniProtKB-KW"/>
</dbReference>
<dbReference type="PANTHER" id="PTHR12473:SF8">
    <property type="entry name" value="UBIQUITIN CARBOXYL-TERMINAL HYDROLASE MINDY-4-RELATED"/>
    <property type="match status" value="1"/>
</dbReference>
<evidence type="ECO:0000256" key="3">
    <source>
        <dbReference type="ARBA" id="ARBA00010600"/>
    </source>
</evidence>